<accession>A0A9W9AXP5</accession>
<evidence type="ECO:0000256" key="7">
    <source>
        <dbReference type="SAM" id="MobiDB-lite"/>
    </source>
</evidence>
<gene>
    <name evidence="10" type="ORF">C8J55DRAFT_501633</name>
</gene>
<evidence type="ECO:0000256" key="4">
    <source>
        <dbReference type="ARBA" id="ARBA00023163"/>
    </source>
</evidence>
<dbReference type="InterPro" id="IPR036390">
    <property type="entry name" value="WH_DNA-bd_sf"/>
</dbReference>
<evidence type="ECO:0000256" key="5">
    <source>
        <dbReference type="ARBA" id="ARBA00023242"/>
    </source>
</evidence>
<feature type="DNA-binding region" description="Fork-head" evidence="6">
    <location>
        <begin position="244"/>
        <end position="345"/>
    </location>
</feature>
<evidence type="ECO:0000256" key="3">
    <source>
        <dbReference type="ARBA" id="ARBA00023125"/>
    </source>
</evidence>
<evidence type="ECO:0000259" key="8">
    <source>
        <dbReference type="PROSITE" id="PS50006"/>
    </source>
</evidence>
<feature type="domain" description="FHA" evidence="8">
    <location>
        <begin position="51"/>
        <end position="120"/>
    </location>
</feature>
<dbReference type="InterPro" id="IPR001766">
    <property type="entry name" value="Fork_head_dom"/>
</dbReference>
<dbReference type="GO" id="GO:0000981">
    <property type="term" value="F:DNA-binding transcription factor activity, RNA polymerase II-specific"/>
    <property type="evidence" value="ECO:0007669"/>
    <property type="project" value="TreeGrafter"/>
</dbReference>
<feature type="compositionally biased region" description="Low complexity" evidence="7">
    <location>
        <begin position="630"/>
        <end position="654"/>
    </location>
</feature>
<evidence type="ECO:0000256" key="1">
    <source>
        <dbReference type="ARBA" id="ARBA00004123"/>
    </source>
</evidence>
<dbReference type="Gene3D" id="2.60.200.20">
    <property type="match status" value="1"/>
</dbReference>
<feature type="region of interest" description="Disordered" evidence="7">
    <location>
        <begin position="328"/>
        <end position="387"/>
    </location>
</feature>
<feature type="compositionally biased region" description="Basic and acidic residues" evidence="7">
    <location>
        <begin position="351"/>
        <end position="365"/>
    </location>
</feature>
<feature type="region of interest" description="Disordered" evidence="7">
    <location>
        <begin position="143"/>
        <end position="244"/>
    </location>
</feature>
<evidence type="ECO:0000313" key="11">
    <source>
        <dbReference type="Proteomes" id="UP001150238"/>
    </source>
</evidence>
<dbReference type="GO" id="GO:0005634">
    <property type="term" value="C:nucleus"/>
    <property type="evidence" value="ECO:0007669"/>
    <property type="project" value="UniProtKB-SubCell"/>
</dbReference>
<dbReference type="PROSITE" id="PS50039">
    <property type="entry name" value="FORK_HEAD_3"/>
    <property type="match status" value="1"/>
</dbReference>
<dbReference type="InterPro" id="IPR000253">
    <property type="entry name" value="FHA_dom"/>
</dbReference>
<organism evidence="10 11">
    <name type="scientific">Lentinula lateritia</name>
    <dbReference type="NCBI Taxonomy" id="40482"/>
    <lineage>
        <taxon>Eukaryota</taxon>
        <taxon>Fungi</taxon>
        <taxon>Dikarya</taxon>
        <taxon>Basidiomycota</taxon>
        <taxon>Agaricomycotina</taxon>
        <taxon>Agaricomycetes</taxon>
        <taxon>Agaricomycetidae</taxon>
        <taxon>Agaricales</taxon>
        <taxon>Marasmiineae</taxon>
        <taxon>Omphalotaceae</taxon>
        <taxon>Lentinula</taxon>
    </lineage>
</organism>
<protein>
    <submittedName>
        <fullName evidence="10">Uncharacterized protein</fullName>
    </submittedName>
</protein>
<dbReference type="InterPro" id="IPR036388">
    <property type="entry name" value="WH-like_DNA-bd_sf"/>
</dbReference>
<dbReference type="CDD" id="cd00059">
    <property type="entry name" value="FH_FOX"/>
    <property type="match status" value="1"/>
</dbReference>
<comment type="caution">
    <text evidence="10">The sequence shown here is derived from an EMBL/GenBank/DDBJ whole genome shotgun (WGS) entry which is preliminary data.</text>
</comment>
<dbReference type="Pfam" id="PF00498">
    <property type="entry name" value="FHA"/>
    <property type="match status" value="1"/>
</dbReference>
<feature type="compositionally biased region" description="Low complexity" evidence="7">
    <location>
        <begin position="155"/>
        <end position="184"/>
    </location>
</feature>
<evidence type="ECO:0000313" key="10">
    <source>
        <dbReference type="EMBL" id="KAJ4492877.1"/>
    </source>
</evidence>
<dbReference type="SUPFAM" id="SSF49879">
    <property type="entry name" value="SMAD/FHA domain"/>
    <property type="match status" value="1"/>
</dbReference>
<dbReference type="CDD" id="cd22701">
    <property type="entry name" value="FHA_FKH1-like"/>
    <property type="match status" value="1"/>
</dbReference>
<dbReference type="Gene3D" id="1.10.10.10">
    <property type="entry name" value="Winged helix-like DNA-binding domain superfamily/Winged helix DNA-binding domain"/>
    <property type="match status" value="1"/>
</dbReference>
<name>A0A9W9AXP5_9AGAR</name>
<comment type="subcellular location">
    <subcellularLocation>
        <location evidence="1 6">Nucleus</location>
    </subcellularLocation>
</comment>
<dbReference type="SUPFAM" id="SSF46785">
    <property type="entry name" value="Winged helix' DNA-binding domain"/>
    <property type="match status" value="1"/>
</dbReference>
<reference evidence="10" key="1">
    <citation type="submission" date="2022-08" db="EMBL/GenBank/DDBJ databases">
        <authorList>
            <consortium name="DOE Joint Genome Institute"/>
            <person name="Min B."/>
            <person name="Riley R."/>
            <person name="Sierra-Patev S."/>
            <person name="Naranjo-Ortiz M."/>
            <person name="Looney B."/>
            <person name="Konkel Z."/>
            <person name="Slot J.C."/>
            <person name="Sakamoto Y."/>
            <person name="Steenwyk J.L."/>
            <person name="Rokas A."/>
            <person name="Carro J."/>
            <person name="Camarero S."/>
            <person name="Ferreira P."/>
            <person name="Molpeceres G."/>
            <person name="Ruiz-Duenas F.J."/>
            <person name="Serrano A."/>
            <person name="Henrissat B."/>
            <person name="Drula E."/>
            <person name="Hughes K.W."/>
            <person name="Mata J.L."/>
            <person name="Ishikawa N.K."/>
            <person name="Vargas-Isla R."/>
            <person name="Ushijima S."/>
            <person name="Smith C.A."/>
            <person name="Ahrendt S."/>
            <person name="Andreopoulos W."/>
            <person name="He G."/>
            <person name="Labutti K."/>
            <person name="Lipzen A."/>
            <person name="Ng V."/>
            <person name="Sandor L."/>
            <person name="Barry K."/>
            <person name="Martinez A.T."/>
            <person name="Xiao Y."/>
            <person name="Gibbons J.G."/>
            <person name="Terashima K."/>
            <person name="Hibbett D.S."/>
            <person name="Grigoriev I.V."/>
        </authorList>
    </citation>
    <scope>NUCLEOTIDE SEQUENCE</scope>
    <source>
        <strain evidence="10">Sp2 HRB7682 ss15</strain>
    </source>
</reference>
<keyword evidence="3 6" id="KW-0238">DNA-binding</keyword>
<dbReference type="PROSITE" id="PS50006">
    <property type="entry name" value="FHA_DOMAIN"/>
    <property type="match status" value="1"/>
</dbReference>
<dbReference type="EMBL" id="JANVFS010000004">
    <property type="protein sequence ID" value="KAJ4492877.1"/>
    <property type="molecule type" value="Genomic_DNA"/>
</dbReference>
<evidence type="ECO:0000256" key="2">
    <source>
        <dbReference type="ARBA" id="ARBA00023015"/>
    </source>
</evidence>
<dbReference type="AlphaFoldDB" id="A0A9W9AXP5"/>
<dbReference type="Pfam" id="PF00250">
    <property type="entry name" value="Forkhead"/>
    <property type="match status" value="1"/>
</dbReference>
<evidence type="ECO:0000256" key="6">
    <source>
        <dbReference type="PROSITE-ProRule" id="PRU00089"/>
    </source>
</evidence>
<feature type="compositionally biased region" description="Pro residues" evidence="7">
    <location>
        <begin position="185"/>
        <end position="198"/>
    </location>
</feature>
<dbReference type="Proteomes" id="UP001150238">
    <property type="component" value="Unassembled WGS sequence"/>
</dbReference>
<dbReference type="PRINTS" id="PR00053">
    <property type="entry name" value="FORKHEAD"/>
</dbReference>
<dbReference type="GO" id="GO:0000978">
    <property type="term" value="F:RNA polymerase II cis-regulatory region sequence-specific DNA binding"/>
    <property type="evidence" value="ECO:0007669"/>
    <property type="project" value="TreeGrafter"/>
</dbReference>
<proteinExistence type="predicted"/>
<keyword evidence="2" id="KW-0805">Transcription regulation</keyword>
<feature type="compositionally biased region" description="Polar residues" evidence="7">
    <location>
        <begin position="203"/>
        <end position="215"/>
    </location>
</feature>
<dbReference type="SMART" id="SM00339">
    <property type="entry name" value="FH"/>
    <property type="match status" value="1"/>
</dbReference>
<sequence length="746" mass="79383">MESRTRSASPSHADGKLKREQAGISSLPNKISAYYSLVFPHSTFYIQTLSVTIGRRCYPNPNVSASSSSIASEPVQVDVDLGALKSVSRLHAKIEYDREEDRFILIVIGRNGAWVDGVWQGSGTKAPLGERSQIQIASRTFHFVLPPAPPPEDTPSPSSNSSTNRPRSPSLDVTSISPPSSQPSHSPPPRQIKPPTPTPELQLGNSNLIARSTKANAKKRKKSDISDIPVHPPPPPKPEEIPPKPSLTYAQLIYRAIKAYDGKATLQEICAWIAKEYDYYRYSDGTAWMSSVRHNLSSGRAFKKMERCGGDRGKGFFWSLDEAHQHTLESQDSKLLSGAAEQTSKSRKKDKTLEPPLKRSVKGDTKGVLPPPLNSTPRPMQNSPDFSAATTTTISHYISNVSSPSTAQISTLPQRSSMVSTPITSAGAATSPYSAMTQPWNIFARPNTDVLTSTPSLSTALSGPTITTFNIPTAPATSTSNLTRAPVASTSTSTLVTVPASPLPTSVTVPSSSVSTSTMPKRLAPSVPDIAIPIVLGPVPPTHPSYSASHPNNSAKEGYMILHERKLILDPDVFSSLTKEMLVELEKMGASKAIEILTGHLVRVLKERRKNRKSARGRGRGGKGAGGPGRKSATAGTTVNPSSSVPAASTSLSNPQTCNVSDAPATMVVETSLAANPNPLIPVPIIQAPVGDPGSPIVVVDSDDDGPATKKRKVGEGPSPPFVDLVVLKPVVPTFVASLTAIQPQA</sequence>
<feature type="domain" description="Fork-head" evidence="9">
    <location>
        <begin position="244"/>
        <end position="345"/>
    </location>
</feature>
<feature type="region of interest" description="Disordered" evidence="7">
    <location>
        <begin position="608"/>
        <end position="658"/>
    </location>
</feature>
<keyword evidence="4" id="KW-0804">Transcription</keyword>
<dbReference type="PANTHER" id="PTHR45881:SF1">
    <property type="entry name" value="FORK HEAD PROTEIN HOMOLOG 2"/>
    <property type="match status" value="1"/>
</dbReference>
<evidence type="ECO:0000259" key="9">
    <source>
        <dbReference type="PROSITE" id="PS50039"/>
    </source>
</evidence>
<dbReference type="InterPro" id="IPR008984">
    <property type="entry name" value="SMAD_FHA_dom_sf"/>
</dbReference>
<keyword evidence="5 6" id="KW-0539">Nucleus</keyword>
<feature type="compositionally biased region" description="Polar residues" evidence="7">
    <location>
        <begin position="375"/>
        <end position="387"/>
    </location>
</feature>
<reference evidence="10" key="2">
    <citation type="journal article" date="2023" name="Proc. Natl. Acad. Sci. U.S.A.">
        <title>A global phylogenomic analysis of the shiitake genus Lentinula.</title>
        <authorList>
            <person name="Sierra-Patev S."/>
            <person name="Min B."/>
            <person name="Naranjo-Ortiz M."/>
            <person name="Looney B."/>
            <person name="Konkel Z."/>
            <person name="Slot J.C."/>
            <person name="Sakamoto Y."/>
            <person name="Steenwyk J.L."/>
            <person name="Rokas A."/>
            <person name="Carro J."/>
            <person name="Camarero S."/>
            <person name="Ferreira P."/>
            <person name="Molpeceres G."/>
            <person name="Ruiz-Duenas F.J."/>
            <person name="Serrano A."/>
            <person name="Henrissat B."/>
            <person name="Drula E."/>
            <person name="Hughes K.W."/>
            <person name="Mata J.L."/>
            <person name="Ishikawa N.K."/>
            <person name="Vargas-Isla R."/>
            <person name="Ushijima S."/>
            <person name="Smith C.A."/>
            <person name="Donoghue J."/>
            <person name="Ahrendt S."/>
            <person name="Andreopoulos W."/>
            <person name="He G."/>
            <person name="LaButti K."/>
            <person name="Lipzen A."/>
            <person name="Ng V."/>
            <person name="Riley R."/>
            <person name="Sandor L."/>
            <person name="Barry K."/>
            <person name="Martinez A.T."/>
            <person name="Xiao Y."/>
            <person name="Gibbons J.G."/>
            <person name="Terashima K."/>
            <person name="Grigoriev I.V."/>
            <person name="Hibbett D."/>
        </authorList>
    </citation>
    <scope>NUCLEOTIDE SEQUENCE</scope>
    <source>
        <strain evidence="10">Sp2 HRB7682 ss15</strain>
    </source>
</reference>
<dbReference type="PANTHER" id="PTHR45881">
    <property type="entry name" value="CHECKPOINT SUPPRESSOR 1-LIKE, ISOFORM A-RELATED"/>
    <property type="match status" value="1"/>
</dbReference>
<feature type="compositionally biased region" description="Basic residues" evidence="7">
    <location>
        <begin position="608"/>
        <end position="621"/>
    </location>
</feature>